<feature type="chain" id="PRO_5033826557" evidence="4">
    <location>
        <begin position="25"/>
        <end position="468"/>
    </location>
</feature>
<feature type="compositionally biased region" description="Low complexity" evidence="2">
    <location>
        <begin position="272"/>
        <end position="313"/>
    </location>
</feature>
<sequence>MTERPTFVRTATAAVLLLLAGARADYDGKATTYGPPDGGNAGTGNCGLMAVMDFAPQFHIGLNDEQYNAGANCGRCVWVWCWDDRCQQNGHTYPVMGQITDRCPECQHGDLDISAPMFREVTGDSTDRYDISWEFADCPAQGGIQVCAKSGSSKDWLYVQPANTVGGVASMKINGGEAPIFPWSYYFMSTVLHQVDLDNTEVEMTSDSGETISTTVALVADQCTEIPHQFQNIASQSRAAISRAAARNNNAKAANLSVLVSTTPAPSAKPIAATQDTPQSTPPSMTTAPTTTSQSTQATTTAPPSTTLPLESTLPPPTTAAPQPSQLVTTSSPIATSPPQLSAAVTKTPSPALRSQAPLTTSPPAQAAPTKTTPTALPQTSHPSSPPTTTETVTGSASINLASSASTTEQSTSSSLVIGGIAVIAVGVAMYVGLAQRLRKRTEEDRLTTTSPRTPTLIPMRRKEIAIL</sequence>
<keyword evidence="3" id="KW-1133">Transmembrane helix</keyword>
<reference evidence="7 8" key="1">
    <citation type="submission" date="2019-03" db="EMBL/GenBank/DDBJ databases">
        <authorList>
            <person name="Gaulin E."/>
            <person name="Dumas B."/>
        </authorList>
    </citation>
    <scope>NUCLEOTIDE SEQUENCE [LARGE SCALE GENOMIC DNA]</scope>
    <source>
        <strain evidence="7">CBS 568.67</strain>
    </source>
</reference>
<dbReference type="CDD" id="cd22271">
    <property type="entry name" value="DPBB_EXP_N-like"/>
    <property type="match status" value="1"/>
</dbReference>
<evidence type="ECO:0000313" key="8">
    <source>
        <dbReference type="Proteomes" id="UP000332933"/>
    </source>
</evidence>
<feature type="region of interest" description="Disordered" evidence="2">
    <location>
        <begin position="266"/>
        <end position="394"/>
    </location>
</feature>
<dbReference type="PANTHER" id="PTHR31836">
    <property type="match status" value="1"/>
</dbReference>
<dbReference type="Proteomes" id="UP000332933">
    <property type="component" value="Unassembled WGS sequence"/>
</dbReference>
<keyword evidence="3" id="KW-0812">Transmembrane</keyword>
<dbReference type="Gene3D" id="2.40.40.10">
    <property type="entry name" value="RlpA-like domain"/>
    <property type="match status" value="1"/>
</dbReference>
<feature type="transmembrane region" description="Helical" evidence="3">
    <location>
        <begin position="416"/>
        <end position="434"/>
    </location>
</feature>
<dbReference type="EMBL" id="VJMH01006867">
    <property type="protein sequence ID" value="KAF0687752.1"/>
    <property type="molecule type" value="Genomic_DNA"/>
</dbReference>
<reference evidence="6" key="2">
    <citation type="submission" date="2019-06" db="EMBL/GenBank/DDBJ databases">
        <title>Genomics analysis of Aphanomyces spp. identifies a new class of oomycete effector associated with host adaptation.</title>
        <authorList>
            <person name="Gaulin E."/>
        </authorList>
    </citation>
    <scope>NUCLEOTIDE SEQUENCE</scope>
    <source>
        <strain evidence="6">CBS 578.67</strain>
    </source>
</reference>
<dbReference type="PRINTS" id="PR01217">
    <property type="entry name" value="PRICHEXTENSN"/>
</dbReference>
<feature type="signal peptide" evidence="4">
    <location>
        <begin position="1"/>
        <end position="24"/>
    </location>
</feature>
<evidence type="ECO:0000256" key="1">
    <source>
        <dbReference type="ARBA" id="ARBA00022729"/>
    </source>
</evidence>
<gene>
    <name evidence="7" type="primary">Aste57867_20536</name>
    <name evidence="6" type="ORF">As57867_020469</name>
    <name evidence="7" type="ORF">ASTE57867_20536</name>
</gene>
<evidence type="ECO:0000256" key="3">
    <source>
        <dbReference type="SAM" id="Phobius"/>
    </source>
</evidence>
<proteinExistence type="predicted"/>
<dbReference type="SUPFAM" id="SSF50685">
    <property type="entry name" value="Barwin-like endoglucanases"/>
    <property type="match status" value="1"/>
</dbReference>
<dbReference type="InterPro" id="IPR036749">
    <property type="entry name" value="Expansin_CBD_sf"/>
</dbReference>
<organism evidence="7 8">
    <name type="scientific">Aphanomyces stellatus</name>
    <dbReference type="NCBI Taxonomy" id="120398"/>
    <lineage>
        <taxon>Eukaryota</taxon>
        <taxon>Sar</taxon>
        <taxon>Stramenopiles</taxon>
        <taxon>Oomycota</taxon>
        <taxon>Saprolegniomycetes</taxon>
        <taxon>Saprolegniales</taxon>
        <taxon>Verrucalvaceae</taxon>
        <taxon>Aphanomyces</taxon>
    </lineage>
</organism>
<dbReference type="EMBL" id="CAADRA010006893">
    <property type="protein sequence ID" value="VFT97221.1"/>
    <property type="molecule type" value="Genomic_DNA"/>
</dbReference>
<evidence type="ECO:0000313" key="6">
    <source>
        <dbReference type="EMBL" id="KAF0687752.1"/>
    </source>
</evidence>
<keyword evidence="8" id="KW-1185">Reference proteome</keyword>
<dbReference type="InterPro" id="IPR036908">
    <property type="entry name" value="RlpA-like_sf"/>
</dbReference>
<dbReference type="OrthoDB" id="406505at2759"/>
<evidence type="ECO:0000259" key="5">
    <source>
        <dbReference type="PROSITE" id="PS50842"/>
    </source>
</evidence>
<evidence type="ECO:0000313" key="7">
    <source>
        <dbReference type="EMBL" id="VFT97221.1"/>
    </source>
</evidence>
<feature type="compositionally biased region" description="Low complexity" evidence="2">
    <location>
        <begin position="357"/>
        <end position="394"/>
    </location>
</feature>
<protein>
    <submittedName>
        <fullName evidence="7">Aste57867_20536 protein</fullName>
    </submittedName>
</protein>
<feature type="domain" description="Expansin-like EG45" evidence="5">
    <location>
        <begin position="38"/>
        <end position="143"/>
    </location>
</feature>
<dbReference type="InterPro" id="IPR007112">
    <property type="entry name" value="Expansin/allergen_DPBB_dom"/>
</dbReference>
<name>A0A485LGM7_9STRA</name>
<dbReference type="Gene3D" id="2.60.40.760">
    <property type="entry name" value="Expansin, cellulose-binding-like domain"/>
    <property type="match status" value="1"/>
</dbReference>
<feature type="compositionally biased region" description="Polar residues" evidence="2">
    <location>
        <begin position="328"/>
        <end position="349"/>
    </location>
</feature>
<dbReference type="PANTHER" id="PTHR31836:SF21">
    <property type="entry name" value="EXPANSIN-LIKE PROTEIN 7"/>
    <property type="match status" value="1"/>
</dbReference>
<keyword evidence="3" id="KW-0472">Membrane</keyword>
<evidence type="ECO:0000256" key="2">
    <source>
        <dbReference type="SAM" id="MobiDB-lite"/>
    </source>
</evidence>
<evidence type="ECO:0000256" key="4">
    <source>
        <dbReference type="SAM" id="SignalP"/>
    </source>
</evidence>
<dbReference type="PROSITE" id="PS50842">
    <property type="entry name" value="EXPANSIN_EG45"/>
    <property type="match status" value="1"/>
</dbReference>
<keyword evidence="1 4" id="KW-0732">Signal</keyword>
<accession>A0A485LGM7</accession>
<dbReference type="InterPro" id="IPR051477">
    <property type="entry name" value="Expansin_CellWall"/>
</dbReference>
<dbReference type="AlphaFoldDB" id="A0A485LGM7"/>